<accession>A0ABP9NF84</accession>
<evidence type="ECO:0000313" key="4">
    <source>
        <dbReference type="Proteomes" id="UP001500804"/>
    </source>
</evidence>
<sequence>MGRTVPTETLGIDCEFSGPEDGRPLVAVHGWPDDPHCWDGVLPALHDAGYRVVRPWLRGFGATRFRSPDTLRSGQIGALGRDLADLLEALDLRDVVLVGHDWGARAAYVVGALFPERVARIVALSAGHVTNRPDAALSWPLTHAYWYEWFVATERGRRAMREDRRAFCRYLWQAWSPGWSFPDAEFELAARAWENDDWPAITVHAYLHRWGEADGDPAYEGVERRLLGPAPVLRPTLVVHGAQDADNLPETTEGKDELFRAGYERVVLDGVGHFPPREAPAEVAKAILSGRPEA</sequence>
<dbReference type="GO" id="GO:0016787">
    <property type="term" value="F:hydrolase activity"/>
    <property type="evidence" value="ECO:0007669"/>
    <property type="project" value="UniProtKB-KW"/>
</dbReference>
<dbReference type="Gene3D" id="3.40.50.1820">
    <property type="entry name" value="alpha/beta hydrolase"/>
    <property type="match status" value="1"/>
</dbReference>
<keyword evidence="1 3" id="KW-0378">Hydrolase</keyword>
<dbReference type="InterPro" id="IPR000073">
    <property type="entry name" value="AB_hydrolase_1"/>
</dbReference>
<comment type="caution">
    <text evidence="3">The sequence shown here is derived from an EMBL/GenBank/DDBJ whole genome shotgun (WGS) entry which is preliminary data.</text>
</comment>
<protein>
    <submittedName>
        <fullName evidence="3">Alpha/beta hydrolase</fullName>
    </submittedName>
</protein>
<dbReference type="RefSeq" id="WP_345603878.1">
    <property type="nucleotide sequence ID" value="NZ_BAABJO010000004.1"/>
</dbReference>
<dbReference type="PRINTS" id="PR00412">
    <property type="entry name" value="EPOXHYDRLASE"/>
</dbReference>
<gene>
    <name evidence="3" type="ORF">GCM10023320_13030</name>
</gene>
<feature type="domain" description="AB hydrolase-1" evidence="2">
    <location>
        <begin position="24"/>
        <end position="275"/>
    </location>
</feature>
<dbReference type="Pfam" id="PF00561">
    <property type="entry name" value="Abhydrolase_1"/>
    <property type="match status" value="1"/>
</dbReference>
<organism evidence="3 4">
    <name type="scientific">Pseudonocardia adelaidensis</name>
    <dbReference type="NCBI Taxonomy" id="648754"/>
    <lineage>
        <taxon>Bacteria</taxon>
        <taxon>Bacillati</taxon>
        <taxon>Actinomycetota</taxon>
        <taxon>Actinomycetes</taxon>
        <taxon>Pseudonocardiales</taxon>
        <taxon>Pseudonocardiaceae</taxon>
        <taxon>Pseudonocardia</taxon>
    </lineage>
</organism>
<dbReference type="InterPro" id="IPR029058">
    <property type="entry name" value="AB_hydrolase_fold"/>
</dbReference>
<dbReference type="PANTHER" id="PTHR43329">
    <property type="entry name" value="EPOXIDE HYDROLASE"/>
    <property type="match status" value="1"/>
</dbReference>
<dbReference type="InterPro" id="IPR000639">
    <property type="entry name" value="Epox_hydrolase-like"/>
</dbReference>
<dbReference type="EMBL" id="BAABJO010000004">
    <property type="protein sequence ID" value="GAA5114970.1"/>
    <property type="molecule type" value="Genomic_DNA"/>
</dbReference>
<evidence type="ECO:0000256" key="1">
    <source>
        <dbReference type="ARBA" id="ARBA00022801"/>
    </source>
</evidence>
<name>A0ABP9NF84_9PSEU</name>
<evidence type="ECO:0000313" key="3">
    <source>
        <dbReference type="EMBL" id="GAA5114970.1"/>
    </source>
</evidence>
<evidence type="ECO:0000259" key="2">
    <source>
        <dbReference type="Pfam" id="PF00561"/>
    </source>
</evidence>
<dbReference type="Proteomes" id="UP001500804">
    <property type="component" value="Unassembled WGS sequence"/>
</dbReference>
<keyword evidence="4" id="KW-1185">Reference proteome</keyword>
<proteinExistence type="predicted"/>
<dbReference type="SUPFAM" id="SSF53474">
    <property type="entry name" value="alpha/beta-Hydrolases"/>
    <property type="match status" value="1"/>
</dbReference>
<reference evidence="4" key="1">
    <citation type="journal article" date="2019" name="Int. J. Syst. Evol. Microbiol.">
        <title>The Global Catalogue of Microorganisms (GCM) 10K type strain sequencing project: providing services to taxonomists for standard genome sequencing and annotation.</title>
        <authorList>
            <consortium name="The Broad Institute Genomics Platform"/>
            <consortium name="The Broad Institute Genome Sequencing Center for Infectious Disease"/>
            <person name="Wu L."/>
            <person name="Ma J."/>
        </authorList>
    </citation>
    <scope>NUCLEOTIDE SEQUENCE [LARGE SCALE GENOMIC DNA]</scope>
    <source>
        <strain evidence="4">JCM 18302</strain>
    </source>
</reference>